<dbReference type="Proteomes" id="UP000237105">
    <property type="component" value="Unassembled WGS sequence"/>
</dbReference>
<sequence length="154" mass="17505">SIFIRSKPRPQTKSASHLAQSKDLPHLSIDLIEPSSKRTLSPSTLSLNSPSFVPFQQLLFLSPTSLWRSKTHLTNQLEMAHKHVEHVGSRWRCKNKTSQLGLLGSASPRNTRRSRRLLEIEVREDKDLALIEGMGKLGKRHHIAWSKEEKESAL</sequence>
<dbReference type="AlphaFoldDB" id="A0A2P5DJA0"/>
<feature type="compositionally biased region" description="Basic residues" evidence="1">
    <location>
        <begin position="1"/>
        <end position="10"/>
    </location>
</feature>
<accession>A0A2P5DJA0</accession>
<proteinExistence type="predicted"/>
<evidence type="ECO:0000313" key="2">
    <source>
        <dbReference type="EMBL" id="PON73382.1"/>
    </source>
</evidence>
<comment type="caution">
    <text evidence="2">The sequence shown here is derived from an EMBL/GenBank/DDBJ whole genome shotgun (WGS) entry which is preliminary data.</text>
</comment>
<keyword evidence="3" id="KW-1185">Reference proteome</keyword>
<dbReference type="STRING" id="3476.A0A2P5DJA0"/>
<evidence type="ECO:0000313" key="3">
    <source>
        <dbReference type="Proteomes" id="UP000237105"/>
    </source>
</evidence>
<feature type="non-terminal residue" evidence="2">
    <location>
        <position position="1"/>
    </location>
</feature>
<evidence type="ECO:0000256" key="1">
    <source>
        <dbReference type="SAM" id="MobiDB-lite"/>
    </source>
</evidence>
<feature type="region of interest" description="Disordered" evidence="1">
    <location>
        <begin position="1"/>
        <end position="20"/>
    </location>
</feature>
<name>A0A2P5DJA0_PARAD</name>
<organism evidence="2 3">
    <name type="scientific">Parasponia andersonii</name>
    <name type="common">Sponia andersonii</name>
    <dbReference type="NCBI Taxonomy" id="3476"/>
    <lineage>
        <taxon>Eukaryota</taxon>
        <taxon>Viridiplantae</taxon>
        <taxon>Streptophyta</taxon>
        <taxon>Embryophyta</taxon>
        <taxon>Tracheophyta</taxon>
        <taxon>Spermatophyta</taxon>
        <taxon>Magnoliopsida</taxon>
        <taxon>eudicotyledons</taxon>
        <taxon>Gunneridae</taxon>
        <taxon>Pentapetalae</taxon>
        <taxon>rosids</taxon>
        <taxon>fabids</taxon>
        <taxon>Rosales</taxon>
        <taxon>Cannabaceae</taxon>
        <taxon>Parasponia</taxon>
    </lineage>
</organism>
<dbReference type="EMBL" id="JXTB01000034">
    <property type="protein sequence ID" value="PON73382.1"/>
    <property type="molecule type" value="Genomic_DNA"/>
</dbReference>
<protein>
    <submittedName>
        <fullName evidence="2">Uncharacterized protein</fullName>
    </submittedName>
</protein>
<dbReference type="OrthoDB" id="783438at2759"/>
<gene>
    <name evidence="2" type="ORF">PanWU01x14_058860</name>
</gene>
<reference evidence="3" key="1">
    <citation type="submission" date="2016-06" db="EMBL/GenBank/DDBJ databases">
        <title>Parallel loss of symbiosis genes in relatives of nitrogen-fixing non-legume Parasponia.</title>
        <authorList>
            <person name="Van Velzen R."/>
            <person name="Holmer R."/>
            <person name="Bu F."/>
            <person name="Rutten L."/>
            <person name="Van Zeijl A."/>
            <person name="Liu W."/>
            <person name="Santuari L."/>
            <person name="Cao Q."/>
            <person name="Sharma T."/>
            <person name="Shen D."/>
            <person name="Roswanjaya Y."/>
            <person name="Wardhani T."/>
            <person name="Kalhor M.S."/>
            <person name="Jansen J."/>
            <person name="Van den Hoogen J."/>
            <person name="Gungor B."/>
            <person name="Hartog M."/>
            <person name="Hontelez J."/>
            <person name="Verver J."/>
            <person name="Yang W.-C."/>
            <person name="Schijlen E."/>
            <person name="Repin R."/>
            <person name="Schilthuizen M."/>
            <person name="Schranz E."/>
            <person name="Heidstra R."/>
            <person name="Miyata K."/>
            <person name="Fedorova E."/>
            <person name="Kohlen W."/>
            <person name="Bisseling T."/>
            <person name="Smit S."/>
            <person name="Geurts R."/>
        </authorList>
    </citation>
    <scope>NUCLEOTIDE SEQUENCE [LARGE SCALE GENOMIC DNA]</scope>
    <source>
        <strain evidence="3">cv. WU1-14</strain>
    </source>
</reference>